<sequence>MVGAALPDVIDKPLAMAGVVELYHSVGHSVLLVGVAVPIALYSRAGLAAAIGWGSHLFLDAFHVVVNGRGTDVLSLAWPVAAPPDPLAVPPGSFVFHYVGSRSFMLEGGLWLLAGLFALAHVRPDTGTESPGNVK</sequence>
<dbReference type="Proteomes" id="UP000663305">
    <property type="component" value="Chromosome"/>
</dbReference>
<evidence type="ECO:0000313" key="1">
    <source>
        <dbReference type="EMBL" id="QSG13050.1"/>
    </source>
</evidence>
<keyword evidence="1" id="KW-0378">Hydrolase</keyword>
<reference evidence="1" key="1">
    <citation type="submission" date="2020-11" db="EMBL/GenBank/DDBJ databases">
        <title>Carbohydrate-dependent, anaerobic sulfur respiration: A novel catabolism in halophilic archaea.</title>
        <authorList>
            <person name="Sorokin D.Y."/>
            <person name="Messina E."/>
            <person name="Smedile F."/>
            <person name="La Cono V."/>
            <person name="Hallsworth J.E."/>
            <person name="Yakimov M.M."/>
        </authorList>
    </citation>
    <scope>NUCLEOTIDE SEQUENCE</scope>
    <source>
        <strain evidence="1">HSR-Bgl</strain>
    </source>
</reference>
<name>A0A897NF42_9EURY</name>
<protein>
    <submittedName>
        <fullName evidence="1">Membrane-bound metal-dependent hydrolase YbcI, DUF457 family</fullName>
    </submittedName>
</protein>
<organism evidence="1 2">
    <name type="scientific">Halapricum desulfuricans</name>
    <dbReference type="NCBI Taxonomy" id="2841257"/>
    <lineage>
        <taxon>Archaea</taxon>
        <taxon>Methanobacteriati</taxon>
        <taxon>Methanobacteriota</taxon>
        <taxon>Stenosarchaea group</taxon>
        <taxon>Halobacteria</taxon>
        <taxon>Halobacteriales</taxon>
        <taxon>Haloarculaceae</taxon>
        <taxon>Halapricum</taxon>
    </lineage>
</organism>
<accession>A0A897NF42</accession>
<dbReference type="GO" id="GO:0016787">
    <property type="term" value="F:hydrolase activity"/>
    <property type="evidence" value="ECO:0007669"/>
    <property type="project" value="UniProtKB-KW"/>
</dbReference>
<dbReference type="AlphaFoldDB" id="A0A897NF42"/>
<evidence type="ECO:0000313" key="2">
    <source>
        <dbReference type="Proteomes" id="UP000663305"/>
    </source>
</evidence>
<gene>
    <name evidence="1" type="ORF">HSBGL_2648</name>
</gene>
<proteinExistence type="predicted"/>
<dbReference type="EMBL" id="CP064789">
    <property type="protein sequence ID" value="QSG13050.1"/>
    <property type="molecule type" value="Genomic_DNA"/>
</dbReference>